<dbReference type="InterPro" id="IPR036102">
    <property type="entry name" value="OsmC/Ohrsf"/>
</dbReference>
<dbReference type="InterPro" id="IPR003718">
    <property type="entry name" value="OsmC/Ohr_fam"/>
</dbReference>
<dbReference type="InterPro" id="IPR015946">
    <property type="entry name" value="KH_dom-like_a/b"/>
</dbReference>
<organism evidence="1 2">
    <name type="scientific">Candidatus Contendobacter odensis Run_B_J11</name>
    <dbReference type="NCBI Taxonomy" id="1400861"/>
    <lineage>
        <taxon>Bacteria</taxon>
        <taxon>Pseudomonadati</taxon>
        <taxon>Pseudomonadota</taxon>
        <taxon>Gammaproteobacteria</taxon>
        <taxon>Candidatus Competibacteraceae</taxon>
        <taxon>Candidatus Contendibacter</taxon>
    </lineage>
</organism>
<dbReference type="OrthoDB" id="9795405at2"/>
<dbReference type="InterPro" id="IPR052707">
    <property type="entry name" value="OsmC_Ohr_Peroxiredoxin"/>
</dbReference>
<name>A0A7U7G9Q1_9GAMM</name>
<comment type="caution">
    <text evidence="1">The sequence shown here is derived from an EMBL/GenBank/DDBJ whole genome shotgun (WGS) entry which is preliminary data.</text>
</comment>
<dbReference type="AlphaFoldDB" id="A0A7U7G9Q1"/>
<proteinExistence type="predicted"/>
<reference evidence="1 2" key="1">
    <citation type="journal article" date="2014" name="ISME J.">
        <title>Candidatus Competibacter-lineage genomes retrieved from metagenomes reveal functional metabolic diversity.</title>
        <authorList>
            <person name="McIlroy S.J."/>
            <person name="Albertsen M."/>
            <person name="Andresen E.K."/>
            <person name="Saunders A.M."/>
            <person name="Kristiansen R."/>
            <person name="Stokholm-Bjerregaard M."/>
            <person name="Nielsen K.L."/>
            <person name="Nielsen P.H."/>
        </authorList>
    </citation>
    <scope>NUCLEOTIDE SEQUENCE [LARGE SCALE GENOMIC DNA]</scope>
    <source>
        <strain evidence="1 2">Run_B_J11</strain>
    </source>
</reference>
<dbReference type="Gene3D" id="3.30.300.20">
    <property type="match status" value="1"/>
</dbReference>
<evidence type="ECO:0000313" key="2">
    <source>
        <dbReference type="Proteomes" id="UP000019184"/>
    </source>
</evidence>
<evidence type="ECO:0000313" key="1">
    <source>
        <dbReference type="EMBL" id="CDH44344.1"/>
    </source>
</evidence>
<dbReference type="Pfam" id="PF02566">
    <property type="entry name" value="OsmC"/>
    <property type="match status" value="1"/>
</dbReference>
<keyword evidence="2" id="KW-1185">Reference proteome</keyword>
<dbReference type="SUPFAM" id="SSF82784">
    <property type="entry name" value="OsmC-like"/>
    <property type="match status" value="1"/>
</dbReference>
<gene>
    <name evidence="1" type="ORF">BN874_1620003</name>
</gene>
<accession>A0A7U7G9Q1</accession>
<dbReference type="RefSeq" id="WP_034431523.1">
    <property type="nucleotide sequence ID" value="NZ_CBTK010000071.1"/>
</dbReference>
<dbReference type="PANTHER" id="PTHR42830">
    <property type="entry name" value="OSMOTICALLY INDUCIBLE FAMILY PROTEIN"/>
    <property type="match status" value="1"/>
</dbReference>
<sequence length="150" mass="16519">MSSYSIGLIWQRATPDFDVKTFNRDHVWHLAGGQAVQGSAAPEYAGDANMSNPEEALLAALSSCHMLTFLSIAALKRLVVDRYEDDPVAELGKNENGKMMVARMVLRPKVTFGSATIPDANAVRELHRKAKENCFIGNSLLSQLVLEPRF</sequence>
<dbReference type="EMBL" id="CBTK010000071">
    <property type="protein sequence ID" value="CDH44344.1"/>
    <property type="molecule type" value="Genomic_DNA"/>
</dbReference>
<protein>
    <submittedName>
        <fullName evidence="1">OsmC family protein</fullName>
    </submittedName>
</protein>
<dbReference type="Proteomes" id="UP000019184">
    <property type="component" value="Unassembled WGS sequence"/>
</dbReference>
<dbReference type="PANTHER" id="PTHR42830:SF2">
    <property type="entry name" value="OSMC_OHR FAMILY PROTEIN"/>
    <property type="match status" value="1"/>
</dbReference>